<dbReference type="RefSeq" id="WP_013546271.1">
    <property type="nucleotide sequence ID" value="NC_014933.1"/>
</dbReference>
<dbReference type="KEGG" id="bhl:Bache_0631"/>
<reference key="1">
    <citation type="submission" date="2010-11" db="EMBL/GenBank/DDBJ databases">
        <title>The complete genome of Bacteroides helcogenes P 36-108.</title>
        <authorList>
            <consortium name="US DOE Joint Genome Institute (JGI-PGF)"/>
            <person name="Lucas S."/>
            <person name="Copeland A."/>
            <person name="Lapidus A."/>
            <person name="Bruce D."/>
            <person name="Goodwin L."/>
            <person name="Pitluck S."/>
            <person name="Kyrpides N."/>
            <person name="Mavromatis K."/>
            <person name="Ivanova N."/>
            <person name="Zeytun A."/>
            <person name="Brettin T."/>
            <person name="Detter J.C."/>
            <person name="Tapia R."/>
            <person name="Han C."/>
            <person name="Land M."/>
            <person name="Hauser L."/>
            <person name="Markowitz V."/>
            <person name="Cheng J.-F."/>
            <person name="Hugenholtz P."/>
            <person name="Woyke T."/>
            <person name="Wu D."/>
            <person name="Gronow S."/>
            <person name="Wellnitz S."/>
            <person name="Brambilla E."/>
            <person name="Klenk H.-P."/>
            <person name="Eisen J.A."/>
        </authorList>
    </citation>
    <scope>NUCLEOTIDE SEQUENCE</scope>
    <source>
        <strain>P 36-108</strain>
    </source>
</reference>
<protein>
    <recommendedName>
        <fullName evidence="4">KWG Leptospira repeat protein</fullName>
    </recommendedName>
</protein>
<dbReference type="Pfam" id="PF14903">
    <property type="entry name" value="WG_beta_rep"/>
    <property type="match status" value="5"/>
</dbReference>
<organism evidence="2 3">
    <name type="scientific">Bacteroides helcogenes (strain ATCC 35417 / DSM 20613 / JCM 6297 / CCUG 15421 / P 36-108)</name>
    <dbReference type="NCBI Taxonomy" id="693979"/>
    <lineage>
        <taxon>Bacteria</taxon>
        <taxon>Pseudomonadati</taxon>
        <taxon>Bacteroidota</taxon>
        <taxon>Bacteroidia</taxon>
        <taxon>Bacteroidales</taxon>
        <taxon>Bacteroidaceae</taxon>
        <taxon>Bacteroides</taxon>
    </lineage>
</organism>
<dbReference type="PROSITE" id="PS51257">
    <property type="entry name" value="PROKAR_LIPOPROTEIN"/>
    <property type="match status" value="1"/>
</dbReference>
<dbReference type="AlphaFoldDB" id="E6SMU0"/>
<keyword evidence="3" id="KW-1185">Reference proteome</keyword>
<evidence type="ECO:0000313" key="2">
    <source>
        <dbReference type="EMBL" id="ADV42656.1"/>
    </source>
</evidence>
<accession>E6SMU0</accession>
<dbReference type="eggNOG" id="COG5263">
    <property type="taxonomic scope" value="Bacteria"/>
</dbReference>
<gene>
    <name evidence="2" type="ordered locus">Bache_0631</name>
</gene>
<proteinExistence type="predicted"/>
<dbReference type="PANTHER" id="PTHR37841">
    <property type="entry name" value="GLR2918 PROTEIN"/>
    <property type="match status" value="1"/>
</dbReference>
<dbReference type="SUPFAM" id="SSF69360">
    <property type="entry name" value="Cell wall binding repeat"/>
    <property type="match status" value="1"/>
</dbReference>
<dbReference type="PANTHER" id="PTHR37841:SF1">
    <property type="entry name" value="DUF3298 DOMAIN-CONTAINING PROTEIN"/>
    <property type="match status" value="1"/>
</dbReference>
<sequence>MRHFTYLGMKLLLAIVLLASCSSGYDSDVDYSLMPVKQGDKWGFINAKGEYMINPQFDNVSCFADGLAKVRADGKAGFIDKSGKYVISPQYSGATDFYEDRAWVVKPMGAPELIDTKGRSLFTLKQARYVYNYSEGLAIVEDDNERGWVIDKDGKKVFELPEGMSFETNFVDGLAAVRNKDWKYGYVNKKGKNVINCQFDAASFFLNGKAIVKSGDMYGVIDKSGKYVINPQFAEMKADGDRYVIKMGDSYGWCDGKGKIIINPQFQGAYPFYHSDLAVVVMGKKGGYVNTSGKIEINPQFEGVVAFVEKAAWVWTNDKWGLIDKKGKFVANPQFDGIHPIHSKLTALSTKWFQTDGGDRLRWINRLPR</sequence>
<reference evidence="2 3" key="2">
    <citation type="journal article" date="2011" name="Stand. Genomic Sci.">
        <title>Complete genome sequence of Bacteroides helcogenes type strain (P 36-108).</title>
        <authorList>
            <person name="Pati A."/>
            <person name="Gronow S."/>
            <person name="Zeytun A."/>
            <person name="Lapidus A."/>
            <person name="Nolan M."/>
            <person name="Hammon N."/>
            <person name="Deshpande S."/>
            <person name="Cheng J.F."/>
            <person name="Tapia R."/>
            <person name="Han C."/>
            <person name="Goodwin L."/>
            <person name="Pitluck S."/>
            <person name="Liolios K."/>
            <person name="Pagani I."/>
            <person name="Ivanova N."/>
            <person name="Mavromatis K."/>
            <person name="Chen A."/>
            <person name="Palaniappan K."/>
            <person name="Land M."/>
            <person name="Hauser L."/>
            <person name="Chang Y.J."/>
            <person name="Jeffries C.D."/>
            <person name="Detter J.C."/>
            <person name="Brambilla E."/>
            <person name="Rohde M."/>
            <person name="Goker M."/>
            <person name="Woyke T."/>
            <person name="Bristow J."/>
            <person name="Eisen J.A."/>
            <person name="Markowitz V."/>
            <person name="Hugenholtz P."/>
            <person name="Kyrpides N.C."/>
            <person name="Klenk H.P."/>
            <person name="Lucas S."/>
        </authorList>
    </citation>
    <scope>NUCLEOTIDE SEQUENCE [LARGE SCALE GENOMIC DNA]</scope>
    <source>
        <strain evidence="3">ATCC 35417 / DSM 20613 / JCM 6297 / CCUG 15421 / P 36-108</strain>
    </source>
</reference>
<dbReference type="HOGENOM" id="CLU_030408_3_1_10"/>
<evidence type="ECO:0008006" key="4">
    <source>
        <dbReference type="Google" id="ProtNLM"/>
    </source>
</evidence>
<evidence type="ECO:0000256" key="1">
    <source>
        <dbReference type="SAM" id="SignalP"/>
    </source>
</evidence>
<feature type="signal peptide" evidence="1">
    <location>
        <begin position="1"/>
        <end position="26"/>
    </location>
</feature>
<name>E6SMU0_BACT6</name>
<dbReference type="STRING" id="693979.Bache_0631"/>
<dbReference type="OrthoDB" id="5464673at2"/>
<dbReference type="Proteomes" id="UP000008630">
    <property type="component" value="Chromosome"/>
</dbReference>
<dbReference type="InterPro" id="IPR032774">
    <property type="entry name" value="WG_beta_rep"/>
</dbReference>
<feature type="chain" id="PRO_5003211250" description="KWG Leptospira repeat protein" evidence="1">
    <location>
        <begin position="27"/>
        <end position="369"/>
    </location>
</feature>
<evidence type="ECO:0000313" key="3">
    <source>
        <dbReference type="Proteomes" id="UP000008630"/>
    </source>
</evidence>
<dbReference type="EMBL" id="CP002352">
    <property type="protein sequence ID" value="ADV42656.1"/>
    <property type="molecule type" value="Genomic_DNA"/>
</dbReference>
<keyword evidence="1" id="KW-0732">Signal</keyword>